<keyword evidence="2" id="KW-1185">Reference proteome</keyword>
<protein>
    <submittedName>
        <fullName evidence="1">Uncharacterized protein</fullName>
    </submittedName>
</protein>
<reference evidence="1 2" key="1">
    <citation type="submission" date="2022-04" db="EMBL/GenBank/DDBJ databases">
        <title>Chromosome-level reference genomes for two strains of Caenorhabditis briggsae: an improved platform for comparative genomics.</title>
        <authorList>
            <person name="Stevens L."/>
            <person name="Andersen E."/>
        </authorList>
    </citation>
    <scope>NUCLEOTIDE SEQUENCE [LARGE SCALE GENOMIC DNA]</scope>
    <source>
        <strain evidence="1">VX34</strain>
        <tissue evidence="1">Whole-organism</tissue>
    </source>
</reference>
<dbReference type="EMBL" id="CP092625">
    <property type="protein sequence ID" value="UMM42517.1"/>
    <property type="molecule type" value="Genomic_DNA"/>
</dbReference>
<gene>
    <name evidence="1" type="ORF">L5515_018321</name>
</gene>
<sequence>MVAKFSSLNYIIEDSETFENLEPILDKLTFDELEHFLSNNCQFRHEADKMFKKFVQLEFPRQLDAKKPHNNWYQYCQQLKRDKRMECYSKKLK</sequence>
<evidence type="ECO:0000313" key="2">
    <source>
        <dbReference type="Proteomes" id="UP000829354"/>
    </source>
</evidence>
<dbReference type="InterPro" id="IPR010684">
    <property type="entry name" value="RNA_pol_II_trans_fac_SIII_A"/>
</dbReference>
<organism evidence="1 2">
    <name type="scientific">Caenorhabditis briggsae</name>
    <dbReference type="NCBI Taxonomy" id="6238"/>
    <lineage>
        <taxon>Eukaryota</taxon>
        <taxon>Metazoa</taxon>
        <taxon>Ecdysozoa</taxon>
        <taxon>Nematoda</taxon>
        <taxon>Chromadorea</taxon>
        <taxon>Rhabditida</taxon>
        <taxon>Rhabditina</taxon>
        <taxon>Rhabditomorpha</taxon>
        <taxon>Rhabditoidea</taxon>
        <taxon>Rhabditidae</taxon>
        <taxon>Peloderinae</taxon>
        <taxon>Caenorhabditis</taxon>
    </lineage>
</organism>
<dbReference type="GO" id="GO:0070449">
    <property type="term" value="C:elongin complex"/>
    <property type="evidence" value="ECO:0007669"/>
    <property type="project" value="InterPro"/>
</dbReference>
<accession>A0AAE9FLY3</accession>
<dbReference type="AlphaFoldDB" id="A0AAE9FLY3"/>
<dbReference type="Pfam" id="PF06881">
    <property type="entry name" value="Elongin_A"/>
    <property type="match status" value="1"/>
</dbReference>
<dbReference type="Gene3D" id="6.10.250.3180">
    <property type="match status" value="1"/>
</dbReference>
<name>A0AAE9FLY3_CAEBR</name>
<dbReference type="GO" id="GO:0006368">
    <property type="term" value="P:transcription elongation by RNA polymerase II"/>
    <property type="evidence" value="ECO:0007669"/>
    <property type="project" value="InterPro"/>
</dbReference>
<evidence type="ECO:0000313" key="1">
    <source>
        <dbReference type="EMBL" id="UMM42517.1"/>
    </source>
</evidence>
<dbReference type="Proteomes" id="UP000829354">
    <property type="component" value="Chromosome X"/>
</dbReference>
<proteinExistence type="predicted"/>